<dbReference type="InterPro" id="IPR051049">
    <property type="entry name" value="Dienelactone_hydrolase-like"/>
</dbReference>
<keyword evidence="3" id="KW-1185">Reference proteome</keyword>
<dbReference type="InterPro" id="IPR029058">
    <property type="entry name" value="AB_hydrolase_fold"/>
</dbReference>
<evidence type="ECO:0000259" key="1">
    <source>
        <dbReference type="Pfam" id="PF01738"/>
    </source>
</evidence>
<dbReference type="InterPro" id="IPR002925">
    <property type="entry name" value="Dienelactn_hydro"/>
</dbReference>
<dbReference type="SUPFAM" id="SSF53474">
    <property type="entry name" value="alpha/beta-Hydrolases"/>
    <property type="match status" value="1"/>
</dbReference>
<reference evidence="2" key="1">
    <citation type="journal article" date="2023" name="Mol. Biol. Evol.">
        <title>Third-Generation Sequencing Reveals the Adaptive Role of the Epigenome in Three Deep-Sea Polychaetes.</title>
        <authorList>
            <person name="Perez M."/>
            <person name="Aroh O."/>
            <person name="Sun Y."/>
            <person name="Lan Y."/>
            <person name="Juniper S.K."/>
            <person name="Young C.R."/>
            <person name="Angers B."/>
            <person name="Qian P.Y."/>
        </authorList>
    </citation>
    <scope>NUCLEOTIDE SEQUENCE</scope>
    <source>
        <strain evidence="2">P08H-3</strain>
    </source>
</reference>
<evidence type="ECO:0000313" key="3">
    <source>
        <dbReference type="Proteomes" id="UP001208570"/>
    </source>
</evidence>
<protein>
    <recommendedName>
        <fullName evidence="1">Dienelactone hydrolase domain-containing protein</fullName>
    </recommendedName>
</protein>
<sequence length="230" mass="24889">MAGERIQYSSKHPSGDATGLLFGKPKSGSKGVVLIHEWWGINKSIVDMAKRIQEAGFVVLAADVFRGTIYTDYTPALENAKTFDYLTGSRDILAAVQYLKKAGCSKVGILGFSFGAALAMVSAAALAKQNVIDAVAPLCGVPRQDIIDLTKIKCPVQGHYGSKDKAKGISSPADYNNMSSILWDAKVDLEMCIYDAGHAFPNPDYAAYDPDETTKFYANVFAFFHQKLSS</sequence>
<dbReference type="GO" id="GO:0016787">
    <property type="term" value="F:hydrolase activity"/>
    <property type="evidence" value="ECO:0007669"/>
    <property type="project" value="InterPro"/>
</dbReference>
<name>A0AAD9N7M7_9ANNE</name>
<feature type="domain" description="Dienelactone hydrolase" evidence="1">
    <location>
        <begin position="20"/>
        <end position="226"/>
    </location>
</feature>
<dbReference type="AlphaFoldDB" id="A0AAD9N7M7"/>
<organism evidence="2 3">
    <name type="scientific">Paralvinella palmiformis</name>
    <dbReference type="NCBI Taxonomy" id="53620"/>
    <lineage>
        <taxon>Eukaryota</taxon>
        <taxon>Metazoa</taxon>
        <taxon>Spiralia</taxon>
        <taxon>Lophotrochozoa</taxon>
        <taxon>Annelida</taxon>
        <taxon>Polychaeta</taxon>
        <taxon>Sedentaria</taxon>
        <taxon>Canalipalpata</taxon>
        <taxon>Terebellida</taxon>
        <taxon>Terebelliformia</taxon>
        <taxon>Alvinellidae</taxon>
        <taxon>Paralvinella</taxon>
    </lineage>
</organism>
<dbReference type="PANTHER" id="PTHR46623">
    <property type="entry name" value="CARBOXYMETHYLENEBUTENOLIDASE-RELATED"/>
    <property type="match status" value="1"/>
</dbReference>
<dbReference type="Pfam" id="PF01738">
    <property type="entry name" value="DLH"/>
    <property type="match status" value="1"/>
</dbReference>
<proteinExistence type="predicted"/>
<evidence type="ECO:0000313" key="2">
    <source>
        <dbReference type="EMBL" id="KAK2160147.1"/>
    </source>
</evidence>
<gene>
    <name evidence="2" type="ORF">LSH36_139g04040</name>
</gene>
<dbReference type="PANTHER" id="PTHR46623:SF6">
    <property type="entry name" value="ALPHA_BETA-HYDROLASES SUPERFAMILY PROTEIN"/>
    <property type="match status" value="1"/>
</dbReference>
<dbReference type="EMBL" id="JAODUP010000139">
    <property type="protein sequence ID" value="KAK2160147.1"/>
    <property type="molecule type" value="Genomic_DNA"/>
</dbReference>
<dbReference type="Proteomes" id="UP001208570">
    <property type="component" value="Unassembled WGS sequence"/>
</dbReference>
<accession>A0AAD9N7M7</accession>
<dbReference type="Gene3D" id="3.40.50.1820">
    <property type="entry name" value="alpha/beta hydrolase"/>
    <property type="match status" value="1"/>
</dbReference>
<comment type="caution">
    <text evidence="2">The sequence shown here is derived from an EMBL/GenBank/DDBJ whole genome shotgun (WGS) entry which is preliminary data.</text>
</comment>